<dbReference type="GO" id="GO:0016887">
    <property type="term" value="F:ATP hydrolysis activity"/>
    <property type="evidence" value="ECO:0007669"/>
    <property type="project" value="InterPro"/>
</dbReference>
<dbReference type="InterPro" id="IPR002423">
    <property type="entry name" value="Cpn60/GroEL/TCP-1"/>
</dbReference>
<comment type="similarity">
    <text evidence="2 8">Belongs to the TCP-1 chaperonin family.</text>
</comment>
<reference evidence="11 12" key="1">
    <citation type="submission" date="2020-08" db="EMBL/GenBank/DDBJ databases">
        <authorList>
            <person name="Koutsovoulos G."/>
            <person name="Danchin GJ E."/>
        </authorList>
    </citation>
    <scope>NUCLEOTIDE SEQUENCE [LARGE SCALE GENOMIC DNA]</scope>
</reference>
<dbReference type="SUPFAM" id="SSF54849">
    <property type="entry name" value="GroEL-intermediate domain like"/>
    <property type="match status" value="1"/>
</dbReference>
<evidence type="ECO:0000256" key="7">
    <source>
        <dbReference type="ARBA" id="ARBA00023186"/>
    </source>
</evidence>
<dbReference type="AlphaFoldDB" id="A0A6V7XVX2"/>
<dbReference type="OrthoDB" id="10248520at2759"/>
<dbReference type="GO" id="GO:0005524">
    <property type="term" value="F:ATP binding"/>
    <property type="evidence" value="ECO:0007669"/>
    <property type="project" value="UniProtKB-KW"/>
</dbReference>
<evidence type="ECO:0000256" key="5">
    <source>
        <dbReference type="ARBA" id="ARBA00022741"/>
    </source>
</evidence>
<dbReference type="CDD" id="cd03338">
    <property type="entry name" value="TCP1_delta"/>
    <property type="match status" value="1"/>
</dbReference>
<dbReference type="Proteomes" id="UP000580250">
    <property type="component" value="Unassembled WGS sequence"/>
</dbReference>
<dbReference type="EMBL" id="CAJEWN010002404">
    <property type="protein sequence ID" value="CAD2203500.1"/>
    <property type="molecule type" value="Genomic_DNA"/>
</dbReference>
<dbReference type="PROSITE" id="PS00995">
    <property type="entry name" value="TCP1_3"/>
    <property type="match status" value="1"/>
</dbReference>
<dbReference type="Gene3D" id="3.30.260.10">
    <property type="entry name" value="TCP-1-like chaperonin intermediate domain"/>
    <property type="match status" value="1"/>
</dbReference>
<dbReference type="InterPro" id="IPR053374">
    <property type="entry name" value="TCP-1_chaperonin"/>
</dbReference>
<dbReference type="SUPFAM" id="SSF48592">
    <property type="entry name" value="GroEL equatorial domain-like"/>
    <property type="match status" value="1"/>
</dbReference>
<evidence type="ECO:0000313" key="11">
    <source>
        <dbReference type="EMBL" id="CAD2203500.1"/>
    </source>
</evidence>
<feature type="region of interest" description="Disordered" evidence="10">
    <location>
        <begin position="1"/>
        <end position="24"/>
    </location>
</feature>
<proteinExistence type="inferred from homology"/>
<dbReference type="InterPro" id="IPR054827">
    <property type="entry name" value="thermosome_alpha"/>
</dbReference>
<evidence type="ECO:0000256" key="8">
    <source>
        <dbReference type="RuleBase" id="RU004187"/>
    </source>
</evidence>
<comment type="subcellular location">
    <subcellularLocation>
        <location evidence="1">Cytoplasm</location>
    </subcellularLocation>
</comment>
<dbReference type="PRINTS" id="PR00304">
    <property type="entry name" value="TCOMPLEXTCP1"/>
</dbReference>
<keyword evidence="5 8" id="KW-0547">Nucleotide-binding</keyword>
<dbReference type="PANTHER" id="PTHR11353">
    <property type="entry name" value="CHAPERONIN"/>
    <property type="match status" value="1"/>
</dbReference>
<dbReference type="InterPro" id="IPR017998">
    <property type="entry name" value="Chaperone_TCP-1"/>
</dbReference>
<evidence type="ECO:0000256" key="2">
    <source>
        <dbReference type="ARBA" id="ARBA00008020"/>
    </source>
</evidence>
<evidence type="ECO:0000256" key="4">
    <source>
        <dbReference type="ARBA" id="ARBA00022490"/>
    </source>
</evidence>
<dbReference type="NCBIfam" id="NF041082">
    <property type="entry name" value="thermosome_alpha"/>
    <property type="match status" value="1"/>
</dbReference>
<dbReference type="InterPro" id="IPR012717">
    <property type="entry name" value="Chap_CCT_delta"/>
</dbReference>
<name>A0A6V7XVX2_MELEN</name>
<dbReference type="PROSITE" id="PS00751">
    <property type="entry name" value="TCP1_2"/>
    <property type="match status" value="1"/>
</dbReference>
<gene>
    <name evidence="11" type="ORF">MENT_LOCUS57192</name>
</gene>
<dbReference type="Gene3D" id="3.50.7.10">
    <property type="entry name" value="GroEL"/>
    <property type="match status" value="1"/>
</dbReference>
<dbReference type="InterPro" id="IPR027409">
    <property type="entry name" value="GroEL-like_apical_dom_sf"/>
</dbReference>
<protein>
    <recommendedName>
        <fullName evidence="3 9">T-complex protein 1 subunit delta</fullName>
    </recommendedName>
</protein>
<accession>A0A6V7XVX2</accession>
<dbReference type="FunFam" id="3.50.7.10:FF:000010">
    <property type="entry name" value="T-complex protein 1 subunit delta"/>
    <property type="match status" value="1"/>
</dbReference>
<evidence type="ECO:0000256" key="10">
    <source>
        <dbReference type="SAM" id="MobiDB-lite"/>
    </source>
</evidence>
<dbReference type="NCBIfam" id="NF041083">
    <property type="entry name" value="thermosome_beta"/>
    <property type="match status" value="1"/>
</dbReference>
<dbReference type="PROSITE" id="PS00750">
    <property type="entry name" value="TCP1_1"/>
    <property type="match status" value="1"/>
</dbReference>
<keyword evidence="7 8" id="KW-0143">Chaperone</keyword>
<evidence type="ECO:0000313" key="12">
    <source>
        <dbReference type="Proteomes" id="UP000580250"/>
    </source>
</evidence>
<organism evidence="11 12">
    <name type="scientific">Meloidogyne enterolobii</name>
    <name type="common">Root-knot nematode worm</name>
    <name type="synonym">Meloidogyne mayaguensis</name>
    <dbReference type="NCBI Taxonomy" id="390850"/>
    <lineage>
        <taxon>Eukaryota</taxon>
        <taxon>Metazoa</taxon>
        <taxon>Ecdysozoa</taxon>
        <taxon>Nematoda</taxon>
        <taxon>Chromadorea</taxon>
        <taxon>Rhabditida</taxon>
        <taxon>Tylenchina</taxon>
        <taxon>Tylenchomorpha</taxon>
        <taxon>Tylenchoidea</taxon>
        <taxon>Meloidogynidae</taxon>
        <taxon>Meloidogyninae</taxon>
        <taxon>Meloidogyne</taxon>
    </lineage>
</organism>
<dbReference type="InterPro" id="IPR027410">
    <property type="entry name" value="TCP-1-like_intermed_sf"/>
</dbReference>
<evidence type="ECO:0000256" key="3">
    <source>
        <dbReference type="ARBA" id="ARBA00016107"/>
    </source>
</evidence>
<feature type="compositionally biased region" description="Polar residues" evidence="10">
    <location>
        <begin position="1"/>
        <end position="12"/>
    </location>
</feature>
<keyword evidence="4" id="KW-0963">Cytoplasm</keyword>
<dbReference type="GO" id="GO:0051082">
    <property type="term" value="F:unfolded protein binding"/>
    <property type="evidence" value="ECO:0007669"/>
    <property type="project" value="InterPro"/>
</dbReference>
<evidence type="ECO:0000256" key="6">
    <source>
        <dbReference type="ARBA" id="ARBA00022840"/>
    </source>
</evidence>
<dbReference type="GO" id="GO:0005737">
    <property type="term" value="C:cytoplasm"/>
    <property type="evidence" value="ECO:0007669"/>
    <property type="project" value="UniProtKB-SubCell"/>
</dbReference>
<comment type="caution">
    <text evidence="11">The sequence shown here is derived from an EMBL/GenBank/DDBJ whole genome shotgun (WGS) entry which is preliminary data.</text>
</comment>
<dbReference type="Gene3D" id="1.10.560.10">
    <property type="entry name" value="GroEL-like equatorial domain"/>
    <property type="match status" value="1"/>
</dbReference>
<dbReference type="InterPro" id="IPR027413">
    <property type="entry name" value="GROEL-like_equatorial_sf"/>
</dbReference>
<sequence length="545" mass="59025">MTAAVASNNPNLGNGFKEKDKPESVRTSNIVAAKAVSDSVRTSLGPRGMDKMIQAANGEVTVTNDGATILNQMSVVHPTAKMLVELSKAQDIEAGDGTTTVVILAGSLLDAAEKLLAKGFLAMFSILLCFLGIHPTTISDSFRRAATFSEKILDEMSTPVDINNDEELIKLAATSLNSKVVSQHSQILAPMAVQAVKKIMTNIDDQNVNLRMIKIVKKLGETVDVSQLIDGALIEQNSMGHGGPSRVEKAKIGLIQFQISPPKTNMENQVVISDYTQMDRALKEERNYILELCKQIKKTGCNVLLIQKSILRDAVNELALHFFAKLKIMVIKDIEREDIEFYSKIIGCRPVASVDHFTPETLGTADLVEEIETADGKVVKVTGLKSSGNAVSILIRGSSKLVLEEAERSLHDALCVIRCLVKKRALLPGGGAPEMQVSVKLRAASQTKQGAEQYCWKAFAEALELIPYTLAENAGLSPIGTVTELRNQHSAGNKDFGVNVRMGAVTNILEENVLQPLLVTSFAIKQAAECVRAILKIDDVVLAVR</sequence>
<evidence type="ECO:0000256" key="1">
    <source>
        <dbReference type="ARBA" id="ARBA00004496"/>
    </source>
</evidence>
<dbReference type="SUPFAM" id="SSF52029">
    <property type="entry name" value="GroEL apical domain-like"/>
    <property type="match status" value="1"/>
</dbReference>
<evidence type="ECO:0000256" key="9">
    <source>
        <dbReference type="RuleBase" id="RU004192"/>
    </source>
</evidence>
<dbReference type="GO" id="GO:0140662">
    <property type="term" value="F:ATP-dependent protein folding chaperone"/>
    <property type="evidence" value="ECO:0007669"/>
    <property type="project" value="InterPro"/>
</dbReference>
<dbReference type="NCBIfam" id="TIGR02342">
    <property type="entry name" value="chap_CCT_delta"/>
    <property type="match status" value="1"/>
</dbReference>
<dbReference type="InterPro" id="IPR002194">
    <property type="entry name" value="Chaperonin_TCP-1_CS"/>
</dbReference>
<dbReference type="Pfam" id="PF00118">
    <property type="entry name" value="Cpn60_TCP1"/>
    <property type="match status" value="1"/>
</dbReference>
<keyword evidence="6 8" id="KW-0067">ATP-binding</keyword>